<dbReference type="Proteomes" id="UP000236161">
    <property type="component" value="Unassembled WGS sequence"/>
</dbReference>
<dbReference type="InterPro" id="IPR038499">
    <property type="entry name" value="BRO1_sf"/>
</dbReference>
<dbReference type="OrthoDB" id="1855524at2759"/>
<evidence type="ECO:0000313" key="1">
    <source>
        <dbReference type="EMBL" id="PKA51301.1"/>
    </source>
</evidence>
<gene>
    <name evidence="1" type="ORF">AXF42_Ash002664</name>
</gene>
<keyword evidence="2" id="KW-1185">Reference proteome</keyword>
<accession>A0A2I0A6Y1</accession>
<reference evidence="1 2" key="1">
    <citation type="journal article" date="2017" name="Nature">
        <title>The Apostasia genome and the evolution of orchids.</title>
        <authorList>
            <person name="Zhang G.Q."/>
            <person name="Liu K.W."/>
            <person name="Li Z."/>
            <person name="Lohaus R."/>
            <person name="Hsiao Y.Y."/>
            <person name="Niu S.C."/>
            <person name="Wang J.Y."/>
            <person name="Lin Y.C."/>
            <person name="Xu Q."/>
            <person name="Chen L.J."/>
            <person name="Yoshida K."/>
            <person name="Fujiwara S."/>
            <person name="Wang Z.W."/>
            <person name="Zhang Y.Q."/>
            <person name="Mitsuda N."/>
            <person name="Wang M."/>
            <person name="Liu G.H."/>
            <person name="Pecoraro L."/>
            <person name="Huang H.X."/>
            <person name="Xiao X.J."/>
            <person name="Lin M."/>
            <person name="Wu X.Y."/>
            <person name="Wu W.L."/>
            <person name="Chen Y.Y."/>
            <person name="Chang S.B."/>
            <person name="Sakamoto S."/>
            <person name="Ohme-Takagi M."/>
            <person name="Yagi M."/>
            <person name="Zeng S.J."/>
            <person name="Shen C.Y."/>
            <person name="Yeh C.M."/>
            <person name="Luo Y.B."/>
            <person name="Tsai W.C."/>
            <person name="Van de Peer Y."/>
            <person name="Liu Z.J."/>
        </authorList>
    </citation>
    <scope>NUCLEOTIDE SEQUENCE [LARGE SCALE GENOMIC DNA]</scope>
    <source>
        <strain evidence="2">cv. Shenzhen</strain>
        <tissue evidence="1">Stem</tissue>
    </source>
</reference>
<dbReference type="PANTHER" id="PTHR23032:SF2">
    <property type="entry name" value="ENDOSOMAL TARGETING BRO1-LIKE DOMAIN-CONTAINING PROTEIN"/>
    <property type="match status" value="1"/>
</dbReference>
<evidence type="ECO:0000313" key="2">
    <source>
        <dbReference type="Proteomes" id="UP000236161"/>
    </source>
</evidence>
<dbReference type="STRING" id="1088818.A0A2I0A6Y1"/>
<dbReference type="InterPro" id="IPR038898">
    <property type="entry name" value="BROX"/>
</dbReference>
<name>A0A2I0A6Y1_9ASPA</name>
<protein>
    <submittedName>
        <fullName evidence="1">Uncharacterized protein</fullName>
    </submittedName>
</protein>
<dbReference type="AlphaFoldDB" id="A0A2I0A6Y1"/>
<proteinExistence type="predicted"/>
<dbReference type="Gene3D" id="1.25.40.280">
    <property type="entry name" value="alix/aip1 like domains"/>
    <property type="match status" value="1"/>
</dbReference>
<dbReference type="PANTHER" id="PTHR23032">
    <property type="entry name" value="BRO1 DOMAIN-CONTAINING PROTEIN BROX"/>
    <property type="match status" value="1"/>
</dbReference>
<dbReference type="EMBL" id="KZ452013">
    <property type="protein sequence ID" value="PKA51301.1"/>
    <property type="molecule type" value="Genomic_DNA"/>
</dbReference>
<organism evidence="1 2">
    <name type="scientific">Apostasia shenzhenica</name>
    <dbReference type="NCBI Taxonomy" id="1088818"/>
    <lineage>
        <taxon>Eukaryota</taxon>
        <taxon>Viridiplantae</taxon>
        <taxon>Streptophyta</taxon>
        <taxon>Embryophyta</taxon>
        <taxon>Tracheophyta</taxon>
        <taxon>Spermatophyta</taxon>
        <taxon>Magnoliopsida</taxon>
        <taxon>Liliopsida</taxon>
        <taxon>Asparagales</taxon>
        <taxon>Orchidaceae</taxon>
        <taxon>Apostasioideae</taxon>
        <taxon>Apostasia</taxon>
    </lineage>
</organism>
<sequence length="119" mass="13238">MMAMLIMLEANLMLIPKDSSDGSQRKVSEDLKKVAVDLLLKASGLLDFCVHSILVNLPLQIRKDLPNYLKEGFLLAISIQAIAQGVEMQLGMALQCENVTLSVKRRLACEAVIYIFQVF</sequence>